<keyword evidence="1" id="KW-0675">Receptor</keyword>
<keyword evidence="2" id="KW-1185">Reference proteome</keyword>
<accession>A0A077ZCU2</accession>
<reference evidence="1" key="2">
    <citation type="submission" date="2014-03" db="EMBL/GenBank/DDBJ databases">
        <title>The whipworm genome and dual-species transcriptomics of an intimate host-pathogen interaction.</title>
        <authorList>
            <person name="Foth B.J."/>
            <person name="Tsai I.J."/>
            <person name="Reid A.J."/>
            <person name="Bancroft A.J."/>
            <person name="Nichol S."/>
            <person name="Tracey A."/>
            <person name="Holroyd N."/>
            <person name="Cotton J.A."/>
            <person name="Stanley E.J."/>
            <person name="Zarowiecki M."/>
            <person name="Liu J.Z."/>
            <person name="Huckvale T."/>
            <person name="Cooper P.J."/>
            <person name="Grencis R.K."/>
            <person name="Berriman M."/>
        </authorList>
    </citation>
    <scope>NUCLEOTIDE SEQUENCE [LARGE SCALE GENOMIC DNA]</scope>
</reference>
<name>A0A077ZCU2_TRITR</name>
<protein>
    <submittedName>
        <fullName evidence="1">Transient receptor potential cation channel, subf amily C, member 3</fullName>
    </submittedName>
</protein>
<proteinExistence type="predicted"/>
<evidence type="ECO:0000313" key="2">
    <source>
        <dbReference type="Proteomes" id="UP000030665"/>
    </source>
</evidence>
<reference evidence="1" key="1">
    <citation type="submission" date="2014-01" db="EMBL/GenBank/DDBJ databases">
        <authorList>
            <person name="Aslett M."/>
        </authorList>
    </citation>
    <scope>NUCLEOTIDE SEQUENCE</scope>
</reference>
<evidence type="ECO:0000313" key="1">
    <source>
        <dbReference type="EMBL" id="CDW56435.1"/>
    </source>
</evidence>
<dbReference type="Proteomes" id="UP000030665">
    <property type="component" value="Unassembled WGS sequence"/>
</dbReference>
<dbReference type="AlphaFoldDB" id="A0A077ZCU2"/>
<sequence>MEWKYVRCQIWWEFFEDCRALPPPFCVLQFLVHGTVYALRKLTGDKNQRSAWDMNFIGRQETPSERKQYLLNAYTSNIWFQQELIRTLKGRLLRNKVIQQMTNMEHFPIVGLSAQLLNFRNAVCKEMDEIKLMTPKSTYKSYTATSSSEDA</sequence>
<dbReference type="STRING" id="36087.A0A077ZCU2"/>
<gene>
    <name evidence="1" type="ORF">TTRE_0000471501</name>
</gene>
<organism evidence="1 2">
    <name type="scientific">Trichuris trichiura</name>
    <name type="common">Whipworm</name>
    <name type="synonym">Trichocephalus trichiurus</name>
    <dbReference type="NCBI Taxonomy" id="36087"/>
    <lineage>
        <taxon>Eukaryota</taxon>
        <taxon>Metazoa</taxon>
        <taxon>Ecdysozoa</taxon>
        <taxon>Nematoda</taxon>
        <taxon>Enoplea</taxon>
        <taxon>Dorylaimia</taxon>
        <taxon>Trichinellida</taxon>
        <taxon>Trichuridae</taxon>
        <taxon>Trichuris</taxon>
    </lineage>
</organism>
<dbReference type="EMBL" id="HG806039">
    <property type="protein sequence ID" value="CDW56435.1"/>
    <property type="molecule type" value="Genomic_DNA"/>
</dbReference>